<dbReference type="EMBL" id="NDHI03003659">
    <property type="protein sequence ID" value="PNJ11282.1"/>
    <property type="molecule type" value="Genomic_DNA"/>
</dbReference>
<evidence type="ECO:0000313" key="2">
    <source>
        <dbReference type="EMBL" id="PNJ11282.1"/>
    </source>
</evidence>
<dbReference type="AlphaFoldDB" id="A0A2J8RS05"/>
<feature type="compositionally biased region" description="Polar residues" evidence="1">
    <location>
        <begin position="56"/>
        <end position="65"/>
    </location>
</feature>
<name>A0A2J8RS05_PONAB</name>
<gene>
    <name evidence="2" type="ORF">CR201_G0049173</name>
</gene>
<sequence>MPKYCRAPNCSNTAGRLGADNRPVSFYKVSGGPDAPRSQSRRRLPYRRIHPCPRSLPSQSLAQCA</sequence>
<organism evidence="2">
    <name type="scientific">Pongo abelii</name>
    <name type="common">Sumatran orangutan</name>
    <name type="synonym">Pongo pygmaeus abelii</name>
    <dbReference type="NCBI Taxonomy" id="9601"/>
    <lineage>
        <taxon>Eukaryota</taxon>
        <taxon>Metazoa</taxon>
        <taxon>Chordata</taxon>
        <taxon>Craniata</taxon>
        <taxon>Vertebrata</taxon>
        <taxon>Euteleostomi</taxon>
        <taxon>Mammalia</taxon>
        <taxon>Eutheria</taxon>
        <taxon>Euarchontoglires</taxon>
        <taxon>Primates</taxon>
        <taxon>Haplorrhini</taxon>
        <taxon>Catarrhini</taxon>
        <taxon>Hominidae</taxon>
        <taxon>Pongo</taxon>
    </lineage>
</organism>
<reference evidence="2" key="1">
    <citation type="submission" date="2017-12" db="EMBL/GenBank/DDBJ databases">
        <title>High-resolution comparative analysis of great ape genomes.</title>
        <authorList>
            <person name="Pollen A."/>
            <person name="Hastie A."/>
            <person name="Hormozdiari F."/>
            <person name="Dougherty M."/>
            <person name="Liu R."/>
            <person name="Chaisson M."/>
            <person name="Hoppe E."/>
            <person name="Hill C."/>
            <person name="Pang A."/>
            <person name="Hillier L."/>
            <person name="Baker C."/>
            <person name="Armstrong J."/>
            <person name="Shendure J."/>
            <person name="Paten B."/>
            <person name="Wilson R."/>
            <person name="Chao H."/>
            <person name="Schneider V."/>
            <person name="Ventura M."/>
            <person name="Kronenberg Z."/>
            <person name="Murali S."/>
            <person name="Gordon D."/>
            <person name="Cantsilieris S."/>
            <person name="Munson K."/>
            <person name="Nelson B."/>
            <person name="Raja A."/>
            <person name="Underwood J."/>
            <person name="Diekhans M."/>
            <person name="Fiddes I."/>
            <person name="Haussler D."/>
            <person name="Eichler E."/>
        </authorList>
    </citation>
    <scope>NUCLEOTIDE SEQUENCE [LARGE SCALE GENOMIC DNA]</scope>
    <source>
        <strain evidence="2">Susie</strain>
    </source>
</reference>
<evidence type="ECO:0000256" key="1">
    <source>
        <dbReference type="SAM" id="MobiDB-lite"/>
    </source>
</evidence>
<comment type="caution">
    <text evidence="2">The sequence shown here is derived from an EMBL/GenBank/DDBJ whole genome shotgun (WGS) entry which is preliminary data.</text>
</comment>
<protein>
    <submittedName>
        <fullName evidence="2">THAP8 isoform 2</fullName>
    </submittedName>
</protein>
<accession>A0A2J8RS05</accession>
<feature type="compositionally biased region" description="Basic residues" evidence="1">
    <location>
        <begin position="39"/>
        <end position="51"/>
    </location>
</feature>
<proteinExistence type="predicted"/>
<feature type="region of interest" description="Disordered" evidence="1">
    <location>
        <begin position="21"/>
        <end position="65"/>
    </location>
</feature>